<dbReference type="EMBL" id="GBXM01046521">
    <property type="protein sequence ID" value="JAH62056.1"/>
    <property type="molecule type" value="Transcribed_RNA"/>
</dbReference>
<evidence type="ECO:0000313" key="1">
    <source>
        <dbReference type="EMBL" id="JAH62056.1"/>
    </source>
</evidence>
<accession>A0A0E9U890</accession>
<dbReference type="AlphaFoldDB" id="A0A0E9U890"/>
<organism evidence="1">
    <name type="scientific">Anguilla anguilla</name>
    <name type="common">European freshwater eel</name>
    <name type="synonym">Muraena anguilla</name>
    <dbReference type="NCBI Taxonomy" id="7936"/>
    <lineage>
        <taxon>Eukaryota</taxon>
        <taxon>Metazoa</taxon>
        <taxon>Chordata</taxon>
        <taxon>Craniata</taxon>
        <taxon>Vertebrata</taxon>
        <taxon>Euteleostomi</taxon>
        <taxon>Actinopterygii</taxon>
        <taxon>Neopterygii</taxon>
        <taxon>Teleostei</taxon>
        <taxon>Anguilliformes</taxon>
        <taxon>Anguillidae</taxon>
        <taxon>Anguilla</taxon>
    </lineage>
</organism>
<sequence>MLELIIKLSVFLPIQKVDLKNSFLTNSNELHIYCACNTKVVL</sequence>
<proteinExistence type="predicted"/>
<reference evidence="1" key="2">
    <citation type="journal article" date="2015" name="Fish Shellfish Immunol.">
        <title>Early steps in the European eel (Anguilla anguilla)-Vibrio vulnificus interaction in the gills: Role of the RtxA13 toxin.</title>
        <authorList>
            <person name="Callol A."/>
            <person name="Pajuelo D."/>
            <person name="Ebbesson L."/>
            <person name="Teles M."/>
            <person name="MacKenzie S."/>
            <person name="Amaro C."/>
        </authorList>
    </citation>
    <scope>NUCLEOTIDE SEQUENCE</scope>
</reference>
<name>A0A0E9U890_ANGAN</name>
<reference evidence="1" key="1">
    <citation type="submission" date="2014-11" db="EMBL/GenBank/DDBJ databases">
        <authorList>
            <person name="Amaro Gonzalez C."/>
        </authorList>
    </citation>
    <scope>NUCLEOTIDE SEQUENCE</scope>
</reference>
<protein>
    <submittedName>
        <fullName evidence="1">Uncharacterized protein</fullName>
    </submittedName>
</protein>